<evidence type="ECO:0000256" key="2">
    <source>
        <dbReference type="ARBA" id="ARBA00023235"/>
    </source>
</evidence>
<protein>
    <submittedName>
        <fullName evidence="3">N-acylglucosamine 2-epimerase</fullName>
    </submittedName>
</protein>
<dbReference type="InterPro" id="IPR008928">
    <property type="entry name" value="6-hairpin_glycosidase_sf"/>
</dbReference>
<sequence>GGVYDREKEFWQQAEVLIGLLDAVILLGDEKYWEAYKNVHRFVFDKVINKGVGEWYPLLTRRGEPIWTHMGHSWKINYHTVRAMVQSIIRMEKLEK</sequence>
<evidence type="ECO:0000313" key="3">
    <source>
        <dbReference type="EMBL" id="HDR51785.1"/>
    </source>
</evidence>
<dbReference type="Gene3D" id="1.50.10.10">
    <property type="match status" value="1"/>
</dbReference>
<dbReference type="PANTHER" id="PTHR15108">
    <property type="entry name" value="N-ACYLGLUCOSAMINE-2-EPIMERASE"/>
    <property type="match status" value="1"/>
</dbReference>
<dbReference type="AlphaFoldDB" id="A0A831PKP3"/>
<dbReference type="GO" id="GO:0005975">
    <property type="term" value="P:carbohydrate metabolic process"/>
    <property type="evidence" value="ECO:0007669"/>
    <property type="project" value="InterPro"/>
</dbReference>
<dbReference type="SUPFAM" id="SSF48208">
    <property type="entry name" value="Six-hairpin glycosidases"/>
    <property type="match status" value="1"/>
</dbReference>
<proteinExistence type="inferred from homology"/>
<dbReference type="Proteomes" id="UP000886047">
    <property type="component" value="Unassembled WGS sequence"/>
</dbReference>
<evidence type="ECO:0000256" key="1">
    <source>
        <dbReference type="ARBA" id="ARBA00008558"/>
    </source>
</evidence>
<comment type="caution">
    <text evidence="3">The sequence shown here is derived from an EMBL/GenBank/DDBJ whole genome shotgun (WGS) entry which is preliminary data.</text>
</comment>
<dbReference type="EMBL" id="DSDK01000499">
    <property type="protein sequence ID" value="HDR51785.1"/>
    <property type="molecule type" value="Genomic_DNA"/>
</dbReference>
<dbReference type="InterPro" id="IPR012341">
    <property type="entry name" value="6hp_glycosidase-like_sf"/>
</dbReference>
<keyword evidence="2" id="KW-0413">Isomerase</keyword>
<dbReference type="InterPro" id="IPR010819">
    <property type="entry name" value="AGE/CE"/>
</dbReference>
<dbReference type="Pfam" id="PF07221">
    <property type="entry name" value="GlcNAc_2-epim"/>
    <property type="match status" value="1"/>
</dbReference>
<reference evidence="3" key="1">
    <citation type="journal article" date="2020" name="mSystems">
        <title>Genome- and Community-Level Interaction Insights into Carbon Utilization and Element Cycling Functions of Hydrothermarchaeota in Hydrothermal Sediment.</title>
        <authorList>
            <person name="Zhou Z."/>
            <person name="Liu Y."/>
            <person name="Xu W."/>
            <person name="Pan J."/>
            <person name="Luo Z.H."/>
            <person name="Li M."/>
        </authorList>
    </citation>
    <scope>NUCLEOTIDE SEQUENCE [LARGE SCALE GENOMIC DNA]</scope>
    <source>
        <strain evidence="3">SpSt-1217</strain>
    </source>
</reference>
<organism evidence="3">
    <name type="scientific">Mariniphaga anaerophila</name>
    <dbReference type="NCBI Taxonomy" id="1484053"/>
    <lineage>
        <taxon>Bacteria</taxon>
        <taxon>Pseudomonadati</taxon>
        <taxon>Bacteroidota</taxon>
        <taxon>Bacteroidia</taxon>
        <taxon>Marinilabiliales</taxon>
        <taxon>Prolixibacteraceae</taxon>
        <taxon>Mariniphaga</taxon>
    </lineage>
</organism>
<comment type="similarity">
    <text evidence="1">Belongs to the N-acylglucosamine 2-epimerase family.</text>
</comment>
<accession>A0A831PKP3</accession>
<name>A0A831PKP3_9BACT</name>
<dbReference type="GO" id="GO:0016853">
    <property type="term" value="F:isomerase activity"/>
    <property type="evidence" value="ECO:0007669"/>
    <property type="project" value="UniProtKB-KW"/>
</dbReference>
<feature type="non-terminal residue" evidence="3">
    <location>
        <position position="1"/>
    </location>
</feature>
<gene>
    <name evidence="3" type="ORF">ENN90_09255</name>
</gene>